<proteinExistence type="inferred from homology"/>
<keyword evidence="5" id="KW-0175">Coiled coil</keyword>
<dbReference type="RefSeq" id="XP_051441437.1">
    <property type="nucleotide sequence ID" value="XM_051591551.1"/>
</dbReference>
<keyword evidence="4" id="KW-0493">Microtubule</keyword>
<dbReference type="GO" id="GO:0005874">
    <property type="term" value="C:microtubule"/>
    <property type="evidence" value="ECO:0007669"/>
    <property type="project" value="UniProtKB-KW"/>
</dbReference>
<evidence type="ECO:0000256" key="5">
    <source>
        <dbReference type="SAM" id="Coils"/>
    </source>
</evidence>
<reference evidence="7" key="1">
    <citation type="submission" date="2021-06" db="EMBL/GenBank/DDBJ databases">
        <authorList>
            <consortium name="DOE Joint Genome Institute"/>
            <person name="Mondo S.J."/>
            <person name="Amses K.R."/>
            <person name="Simmons D.R."/>
            <person name="Longcore J.E."/>
            <person name="Seto K."/>
            <person name="Alves G.H."/>
            <person name="Bonds A.E."/>
            <person name="Quandt C.A."/>
            <person name="Davis W.J."/>
            <person name="Chang Y."/>
            <person name="Letcher P.M."/>
            <person name="Powell M.J."/>
            <person name="Kuo A."/>
            <person name="Labutti K."/>
            <person name="Pangilinan J."/>
            <person name="Andreopoulos W."/>
            <person name="Tritt A."/>
            <person name="Riley R."/>
            <person name="Hundley H."/>
            <person name="Johnson J."/>
            <person name="Lipzen A."/>
            <person name="Barry K."/>
            <person name="Berbee M.L."/>
            <person name="Buchler N.E."/>
            <person name="Grigoriev I.V."/>
            <person name="Spatafora J.W."/>
            <person name="Stajich J.E."/>
            <person name="James T.Y."/>
        </authorList>
    </citation>
    <scope>NUCLEOTIDE SEQUENCE</scope>
    <source>
        <strain evidence="7">AG</strain>
    </source>
</reference>
<keyword evidence="8" id="KW-1185">Reference proteome</keyword>
<dbReference type="GO" id="GO:0003777">
    <property type="term" value="F:microtubule motor activity"/>
    <property type="evidence" value="ECO:0007669"/>
    <property type="project" value="InterPro"/>
</dbReference>
<keyword evidence="3 4" id="KW-0505">Motor protein</keyword>
<evidence type="ECO:0000256" key="3">
    <source>
        <dbReference type="PROSITE-ProRule" id="PRU00283"/>
    </source>
</evidence>
<feature type="domain" description="Kinesin motor" evidence="6">
    <location>
        <begin position="11"/>
        <end position="341"/>
    </location>
</feature>
<dbReference type="GO" id="GO:0008017">
    <property type="term" value="F:microtubule binding"/>
    <property type="evidence" value="ECO:0007669"/>
    <property type="project" value="InterPro"/>
</dbReference>
<dbReference type="Pfam" id="PF00225">
    <property type="entry name" value="Kinesin"/>
    <property type="match status" value="1"/>
</dbReference>
<reference evidence="7" key="2">
    <citation type="journal article" date="2022" name="Proc. Natl. Acad. Sci. U.S.A.">
        <title>Diploid-dominant life cycles characterize the early evolution of Fungi.</title>
        <authorList>
            <person name="Amses K.R."/>
            <person name="Simmons D.R."/>
            <person name="Longcore J.E."/>
            <person name="Mondo S.J."/>
            <person name="Seto K."/>
            <person name="Jeronimo G.H."/>
            <person name="Bonds A.E."/>
            <person name="Quandt C.A."/>
            <person name="Davis W.J."/>
            <person name="Chang Y."/>
            <person name="Federici B.A."/>
            <person name="Kuo A."/>
            <person name="LaButti K."/>
            <person name="Pangilinan J."/>
            <person name="Andreopoulos W."/>
            <person name="Tritt A."/>
            <person name="Riley R."/>
            <person name="Hundley H."/>
            <person name="Johnson J."/>
            <person name="Lipzen A."/>
            <person name="Barry K."/>
            <person name="Lang B.F."/>
            <person name="Cuomo C.A."/>
            <person name="Buchler N.E."/>
            <person name="Grigoriev I.V."/>
            <person name="Spatafora J.W."/>
            <person name="Stajich J.E."/>
            <person name="James T.Y."/>
        </authorList>
    </citation>
    <scope>NUCLEOTIDE SEQUENCE</scope>
    <source>
        <strain evidence="7">AG</strain>
    </source>
</reference>
<evidence type="ECO:0000313" key="8">
    <source>
        <dbReference type="Proteomes" id="UP001206595"/>
    </source>
</evidence>
<dbReference type="InterPro" id="IPR036961">
    <property type="entry name" value="Kinesin_motor_dom_sf"/>
</dbReference>
<feature type="coiled-coil region" evidence="5">
    <location>
        <begin position="474"/>
        <end position="508"/>
    </location>
</feature>
<dbReference type="EMBL" id="MU620955">
    <property type="protein sequence ID" value="KAI8576433.1"/>
    <property type="molecule type" value="Genomic_DNA"/>
</dbReference>
<dbReference type="SMART" id="SM00129">
    <property type="entry name" value="KISc"/>
    <property type="match status" value="1"/>
</dbReference>
<keyword evidence="1 3" id="KW-0547">Nucleotide-binding</keyword>
<dbReference type="SUPFAM" id="SSF52540">
    <property type="entry name" value="P-loop containing nucleoside triphosphate hydrolases"/>
    <property type="match status" value="1"/>
</dbReference>
<dbReference type="Gene3D" id="3.40.850.10">
    <property type="entry name" value="Kinesin motor domain"/>
    <property type="match status" value="1"/>
</dbReference>
<dbReference type="CDD" id="cd00106">
    <property type="entry name" value="KISc"/>
    <property type="match status" value="1"/>
</dbReference>
<dbReference type="Proteomes" id="UP001206595">
    <property type="component" value="Unassembled WGS sequence"/>
</dbReference>
<dbReference type="GO" id="GO:0005875">
    <property type="term" value="C:microtubule associated complex"/>
    <property type="evidence" value="ECO:0007669"/>
    <property type="project" value="TreeGrafter"/>
</dbReference>
<dbReference type="GO" id="GO:0007018">
    <property type="term" value="P:microtubule-based movement"/>
    <property type="evidence" value="ECO:0007669"/>
    <property type="project" value="InterPro"/>
</dbReference>
<name>A0AAD5E2L5_UMBRA</name>
<feature type="binding site" evidence="3">
    <location>
        <begin position="91"/>
        <end position="98"/>
    </location>
    <ligand>
        <name>ATP</name>
        <dbReference type="ChEBI" id="CHEBI:30616"/>
    </ligand>
</feature>
<dbReference type="InterPro" id="IPR019821">
    <property type="entry name" value="Kinesin_motor_CS"/>
</dbReference>
<dbReference type="PRINTS" id="PR00380">
    <property type="entry name" value="KINESINHEAVY"/>
</dbReference>
<protein>
    <recommendedName>
        <fullName evidence="4">Kinesin-like protein</fullName>
    </recommendedName>
</protein>
<dbReference type="InterPro" id="IPR027640">
    <property type="entry name" value="Kinesin-like_fam"/>
</dbReference>
<evidence type="ECO:0000313" key="7">
    <source>
        <dbReference type="EMBL" id="KAI8576433.1"/>
    </source>
</evidence>
<evidence type="ECO:0000256" key="2">
    <source>
        <dbReference type="ARBA" id="ARBA00022840"/>
    </source>
</evidence>
<comment type="similarity">
    <text evidence="3 4">Belongs to the TRAFAC class myosin-kinesin ATPase superfamily. Kinesin family.</text>
</comment>
<dbReference type="GO" id="GO:0005524">
    <property type="term" value="F:ATP binding"/>
    <property type="evidence" value="ECO:0007669"/>
    <property type="project" value="UniProtKB-UniRule"/>
</dbReference>
<comment type="caution">
    <text evidence="7">The sequence shown here is derived from an EMBL/GenBank/DDBJ whole genome shotgun (WGS) entry which is preliminary data.</text>
</comment>
<evidence type="ECO:0000256" key="4">
    <source>
        <dbReference type="RuleBase" id="RU000394"/>
    </source>
</evidence>
<dbReference type="AlphaFoldDB" id="A0AAD5E2L5"/>
<keyword evidence="2 3" id="KW-0067">ATP-binding</keyword>
<dbReference type="PANTHER" id="PTHR47969">
    <property type="entry name" value="CHROMOSOME-ASSOCIATED KINESIN KIF4A-RELATED"/>
    <property type="match status" value="1"/>
</dbReference>
<dbReference type="GO" id="GO:0007052">
    <property type="term" value="P:mitotic spindle organization"/>
    <property type="evidence" value="ECO:0007669"/>
    <property type="project" value="TreeGrafter"/>
</dbReference>
<dbReference type="GO" id="GO:0051231">
    <property type="term" value="P:spindle elongation"/>
    <property type="evidence" value="ECO:0007669"/>
    <property type="project" value="TreeGrafter"/>
</dbReference>
<dbReference type="PROSITE" id="PS00411">
    <property type="entry name" value="KINESIN_MOTOR_1"/>
    <property type="match status" value="1"/>
</dbReference>
<dbReference type="GeneID" id="75916894"/>
<evidence type="ECO:0000256" key="1">
    <source>
        <dbReference type="ARBA" id="ARBA00022741"/>
    </source>
</evidence>
<gene>
    <name evidence="7" type="ORF">K450DRAFT_256731</name>
</gene>
<dbReference type="PANTHER" id="PTHR47969:SF9">
    <property type="entry name" value="KINESIN-LIKE PROTEIN"/>
    <property type="match status" value="1"/>
</dbReference>
<sequence length="522" mass="58631">MSIKKSGVDEKVKVVCRVRPFLDHEAPDDSVAVEGSEIKITNQRNTNEIVSFRFSSCHGPEAKQVDIYEQDVQPMIGKVFSGMDSTIFAYGVTGSGKTHTMQGTEDEPGIIPRVAQYLFQRRLDYPKHTVKVHVSYMEIYKELVYDLLIPREGQGAGLSIREDSSRNIFVANLTDREINSLEEFDHIYNNACKNRSTASTKMNVSSSRSHAILSFQVTVAMDNDEPQKDDDSDTEQYALSGKINLIDLAGSEDNRRTDNGKERLAESGAINKSLFVLGQVVESINAASSRIPFRDSKMTRILQPSLGGKAQGMMIVNIAPGQSYFMDSYNSLNFATKSKTIENAPTVNTISQDEPSMSSALSDTPKLGQALRVAVLRGKKRTRKRMSDSAVDGSAKRRLYDPFRWTGSQSGSLRERENDGYDDTERTNYYNRILKPWKRFAAGNYDPWPRFKLKDEQVEAHLESRVAVLVAEKVQDLQKSNTELNTQLEEQKQLTANILERMQALEARLGENASNPDTIQHQ</sequence>
<dbReference type="PROSITE" id="PS50067">
    <property type="entry name" value="KINESIN_MOTOR_2"/>
    <property type="match status" value="1"/>
</dbReference>
<dbReference type="InterPro" id="IPR027417">
    <property type="entry name" value="P-loop_NTPase"/>
</dbReference>
<evidence type="ECO:0000259" key="6">
    <source>
        <dbReference type="PROSITE" id="PS50067"/>
    </source>
</evidence>
<accession>A0AAD5E2L5</accession>
<dbReference type="InterPro" id="IPR001752">
    <property type="entry name" value="Kinesin_motor_dom"/>
</dbReference>
<organism evidence="7 8">
    <name type="scientific">Umbelopsis ramanniana AG</name>
    <dbReference type="NCBI Taxonomy" id="1314678"/>
    <lineage>
        <taxon>Eukaryota</taxon>
        <taxon>Fungi</taxon>
        <taxon>Fungi incertae sedis</taxon>
        <taxon>Mucoromycota</taxon>
        <taxon>Mucoromycotina</taxon>
        <taxon>Umbelopsidomycetes</taxon>
        <taxon>Umbelopsidales</taxon>
        <taxon>Umbelopsidaceae</taxon>
        <taxon>Umbelopsis</taxon>
    </lineage>
</organism>